<dbReference type="SUPFAM" id="SSF48403">
    <property type="entry name" value="Ankyrin repeat"/>
    <property type="match status" value="2"/>
</dbReference>
<protein>
    <submittedName>
        <fullName evidence="3">Ankyrin repeat and MYND domain-containing protein 1-like</fullName>
    </submittedName>
</protein>
<sequence length="457" mass="48763">MKMDLFKAVRDGDSSSVFRMLLRKQSAVNFTDRNGLSPLFVALVNCRSDVAHCLLDNGAYIDHALPSGLTPLLLCHLLLFPADTFLYRPPSLSRLLAAADRIAELCTTRERRKSEVGRRRDVDVTSWLRRDSEKASSGGEELKATVCDDGDASIRAAGGGTRRDEAAGDERVRRGGATDYVAAASSIDTRSWRSVCSLQLSLSEDIVNKLAEYTSHNCLVSLEQGDFTLDKVQWKAAHISRQRALDNMVDLLLSSGAACDLSGSPLPPLFVPLCCLNVAAVRRLLSAGADANAILDSPTGVLRPLQIACALRTSVAVEIVRMLLDALAHPDCHMTTTRNMDETFLTVGLGSSEEAGHSDGQEGGWTTDHYGDGRLKEGLDLALAACTPLQIACACDGNCENSQKVAQVLLQYGADPNVVSATHGHSALSVAVAHGNQPAVVTLLKAGADPNLQLGCG</sequence>
<dbReference type="InterPro" id="IPR053064">
    <property type="entry name" value="Ankyrin-MYND_domain-protein"/>
</dbReference>
<keyword evidence="2" id="KW-1185">Reference proteome</keyword>
<evidence type="ECO:0000313" key="3">
    <source>
        <dbReference type="RefSeq" id="XP_014672289.1"/>
    </source>
</evidence>
<dbReference type="PROSITE" id="PS50297">
    <property type="entry name" value="ANK_REP_REGION"/>
    <property type="match status" value="1"/>
</dbReference>
<keyword evidence="1" id="KW-0040">ANK repeat</keyword>
<evidence type="ECO:0000313" key="2">
    <source>
        <dbReference type="Proteomes" id="UP000695022"/>
    </source>
</evidence>
<gene>
    <name evidence="3" type="primary">LOC106812820</name>
</gene>
<organism evidence="2 3">
    <name type="scientific">Priapulus caudatus</name>
    <name type="common">Priapulid worm</name>
    <dbReference type="NCBI Taxonomy" id="37621"/>
    <lineage>
        <taxon>Eukaryota</taxon>
        <taxon>Metazoa</taxon>
        <taxon>Ecdysozoa</taxon>
        <taxon>Scalidophora</taxon>
        <taxon>Priapulida</taxon>
        <taxon>Priapulimorpha</taxon>
        <taxon>Priapulimorphida</taxon>
        <taxon>Priapulidae</taxon>
        <taxon>Priapulus</taxon>
    </lineage>
</organism>
<dbReference type="InterPro" id="IPR002110">
    <property type="entry name" value="Ankyrin_rpt"/>
</dbReference>
<dbReference type="SMART" id="SM00248">
    <property type="entry name" value="ANK"/>
    <property type="match status" value="4"/>
</dbReference>
<dbReference type="InterPro" id="IPR036770">
    <property type="entry name" value="Ankyrin_rpt-contain_sf"/>
</dbReference>
<dbReference type="PANTHER" id="PTHR15897:SF2">
    <property type="entry name" value="ANKYRIN REPEAT AND MYND DOMAIN-CONTAINING PROTEIN 1"/>
    <property type="match status" value="1"/>
</dbReference>
<name>A0ABM1EJB8_PRICU</name>
<reference evidence="3" key="1">
    <citation type="submission" date="2025-08" db="UniProtKB">
        <authorList>
            <consortium name="RefSeq"/>
        </authorList>
    </citation>
    <scope>IDENTIFICATION</scope>
</reference>
<evidence type="ECO:0000256" key="1">
    <source>
        <dbReference type="PROSITE-ProRule" id="PRU00023"/>
    </source>
</evidence>
<proteinExistence type="predicted"/>
<accession>A0ABM1EJB8</accession>
<dbReference type="RefSeq" id="XP_014672289.1">
    <property type="nucleotide sequence ID" value="XM_014816803.1"/>
</dbReference>
<dbReference type="PANTHER" id="PTHR15897">
    <property type="entry name" value="ANKYRIN REPEAT AND MYND DOMAIN PROTEIN 1"/>
    <property type="match status" value="1"/>
</dbReference>
<dbReference type="Pfam" id="PF12796">
    <property type="entry name" value="Ank_2"/>
    <property type="match status" value="1"/>
</dbReference>
<feature type="repeat" description="ANK" evidence="1">
    <location>
        <begin position="423"/>
        <end position="455"/>
    </location>
</feature>
<dbReference type="Gene3D" id="1.25.40.20">
    <property type="entry name" value="Ankyrin repeat-containing domain"/>
    <property type="match status" value="3"/>
</dbReference>
<dbReference type="PROSITE" id="PS50088">
    <property type="entry name" value="ANK_REPEAT"/>
    <property type="match status" value="1"/>
</dbReference>
<dbReference type="Proteomes" id="UP000695022">
    <property type="component" value="Unplaced"/>
</dbReference>
<dbReference type="GeneID" id="106812820"/>